<name>A0A9E8JR40_9GAMM</name>
<dbReference type="GO" id="GO:0003677">
    <property type="term" value="F:DNA binding"/>
    <property type="evidence" value="ECO:0007669"/>
    <property type="project" value="UniProtKB-UniRule"/>
</dbReference>
<dbReference type="Pfam" id="PF08362">
    <property type="entry name" value="TetR_C_3"/>
    <property type="match status" value="1"/>
</dbReference>
<accession>A0A9E8JR40</accession>
<evidence type="ECO:0000313" key="2">
    <source>
        <dbReference type="EMBL" id="QQD25116.1"/>
    </source>
</evidence>
<proteinExistence type="predicted"/>
<dbReference type="AlphaFoldDB" id="A0A9E8JR40"/>
<reference evidence="2 3" key="1">
    <citation type="submission" date="2019-11" db="EMBL/GenBank/DDBJ databases">
        <title>Venatorbacter sp. nov. a predator of Campylobacter and other Gram-negative bacteria.</title>
        <authorList>
            <person name="Saeedi A."/>
            <person name="Cummings N.J."/>
            <person name="Connerton I.F."/>
            <person name="Connerton P.L."/>
        </authorList>
    </citation>
    <scope>NUCLEOTIDE SEQUENCE [LARGE SCALE GENOMIC DNA]</scope>
    <source>
        <strain evidence="2">XL5</strain>
    </source>
</reference>
<dbReference type="KEGG" id="vcw:GJQ55_11810"/>
<dbReference type="InterPro" id="IPR036271">
    <property type="entry name" value="Tet_transcr_reg_TetR-rel_C_sf"/>
</dbReference>
<dbReference type="Gene3D" id="1.10.357.10">
    <property type="entry name" value="Tetracycline Repressor, domain 2"/>
    <property type="match status" value="1"/>
</dbReference>
<organism evidence="2 3">
    <name type="scientific">Venatoribacter cucullus</name>
    <dbReference type="NCBI Taxonomy" id="2661630"/>
    <lineage>
        <taxon>Bacteria</taxon>
        <taxon>Pseudomonadati</taxon>
        <taxon>Pseudomonadota</taxon>
        <taxon>Gammaproteobacteria</taxon>
        <taxon>Oceanospirillales</taxon>
        <taxon>Oceanospirillaceae</taxon>
        <taxon>Venatoribacter</taxon>
    </lineage>
</organism>
<keyword evidence="3" id="KW-1185">Reference proteome</keyword>
<dbReference type="Proteomes" id="UP000596074">
    <property type="component" value="Chromosome"/>
</dbReference>
<dbReference type="Gene3D" id="1.10.10.60">
    <property type="entry name" value="Homeodomain-like"/>
    <property type="match status" value="1"/>
</dbReference>
<dbReference type="PROSITE" id="PS50977">
    <property type="entry name" value="HTH_TETR_2"/>
    <property type="match status" value="1"/>
</dbReference>
<dbReference type="SUPFAM" id="SSF48498">
    <property type="entry name" value="Tetracyclin repressor-like, C-terminal domain"/>
    <property type="match status" value="1"/>
</dbReference>
<dbReference type="InterPro" id="IPR009057">
    <property type="entry name" value="Homeodomain-like_sf"/>
</dbReference>
<dbReference type="InterPro" id="IPR050109">
    <property type="entry name" value="HTH-type_TetR-like_transc_reg"/>
</dbReference>
<dbReference type="InterPro" id="IPR001647">
    <property type="entry name" value="HTH_TetR"/>
</dbReference>
<dbReference type="InterPro" id="IPR013573">
    <property type="entry name" value="Tscrpt_reg_YcdC_C"/>
</dbReference>
<dbReference type="Pfam" id="PF00440">
    <property type="entry name" value="TetR_N"/>
    <property type="match status" value="1"/>
</dbReference>
<dbReference type="GO" id="GO:0045892">
    <property type="term" value="P:negative regulation of DNA-templated transcription"/>
    <property type="evidence" value="ECO:0007669"/>
    <property type="project" value="InterPro"/>
</dbReference>
<keyword evidence="1" id="KW-0238">DNA-binding</keyword>
<gene>
    <name evidence="2" type="ORF">GJQ55_11810</name>
</gene>
<dbReference type="RefSeq" id="WP_228345179.1">
    <property type="nucleotide sequence ID" value="NZ_CP046056.1"/>
</dbReference>
<dbReference type="EMBL" id="CP046056">
    <property type="protein sequence ID" value="QQD25116.1"/>
    <property type="molecule type" value="Genomic_DNA"/>
</dbReference>
<sequence length="209" mass="23823">MTPKKPKPGSIRERNYQLILAAAEQEFVLHGFKGTSMQAIADRAGVPKANIHYYFGNKATLYRKLLESIVNVWLGIIDDMNADSDPREVLEHFIRTKVRMSYSHPTASRIFAMEIIQGAPFLKDYLSGYLRNWVKEKTAILNGWMAAGKMPATDPVQLIFMIWATTQHYADFETQILEVTNKREFDADDIRHTEDFLVGMILRGIGLAV</sequence>
<dbReference type="SUPFAM" id="SSF46689">
    <property type="entry name" value="Homeodomain-like"/>
    <property type="match status" value="1"/>
</dbReference>
<protein>
    <submittedName>
        <fullName evidence="2">TetR family transcriptional regulator</fullName>
    </submittedName>
</protein>
<dbReference type="PANTHER" id="PTHR30328:SF54">
    <property type="entry name" value="HTH-TYPE TRANSCRIPTIONAL REPRESSOR SCO4008"/>
    <property type="match status" value="1"/>
</dbReference>
<dbReference type="PANTHER" id="PTHR30328">
    <property type="entry name" value="TRANSCRIPTIONAL REPRESSOR"/>
    <property type="match status" value="1"/>
</dbReference>
<dbReference type="PRINTS" id="PR00455">
    <property type="entry name" value="HTHTETR"/>
</dbReference>
<evidence type="ECO:0000313" key="3">
    <source>
        <dbReference type="Proteomes" id="UP000596074"/>
    </source>
</evidence>
<evidence type="ECO:0000256" key="1">
    <source>
        <dbReference type="ARBA" id="ARBA00023125"/>
    </source>
</evidence>